<dbReference type="Proteomes" id="UP000463951">
    <property type="component" value="Chromosome"/>
</dbReference>
<evidence type="ECO:0000256" key="1">
    <source>
        <dbReference type="PROSITE-ProRule" id="PRU00169"/>
    </source>
</evidence>
<dbReference type="PANTHER" id="PTHR45566">
    <property type="entry name" value="HTH-TYPE TRANSCRIPTIONAL REGULATOR YHJB-RELATED"/>
    <property type="match status" value="1"/>
</dbReference>
<dbReference type="EMBL" id="AP019620">
    <property type="protein sequence ID" value="BBJ43294.1"/>
    <property type="molecule type" value="Genomic_DNA"/>
</dbReference>
<dbReference type="SUPFAM" id="SSF52172">
    <property type="entry name" value="CheY-like"/>
    <property type="match status" value="1"/>
</dbReference>
<protein>
    <recommendedName>
        <fullName evidence="3">Response regulatory domain-containing protein</fullName>
    </recommendedName>
</protein>
<dbReference type="Pfam" id="PF00072">
    <property type="entry name" value="Response_reg"/>
    <property type="match status" value="1"/>
</dbReference>
<dbReference type="InterPro" id="IPR051015">
    <property type="entry name" value="EvgA-like"/>
</dbReference>
<dbReference type="Gene3D" id="3.40.50.2300">
    <property type="match status" value="1"/>
</dbReference>
<evidence type="ECO:0000313" key="4">
    <source>
        <dbReference type="EMBL" id="BBJ43294.1"/>
    </source>
</evidence>
<dbReference type="AlphaFoldDB" id="A0A499UN48"/>
<keyword evidence="1" id="KW-0597">Phosphoprotein</keyword>
<name>A0A499UN48_9ACTN</name>
<evidence type="ECO:0000313" key="5">
    <source>
        <dbReference type="Proteomes" id="UP000463951"/>
    </source>
</evidence>
<proteinExistence type="predicted"/>
<organism evidence="4 5">
    <name type="scientific">Streptomyces antimycoticus</name>
    <dbReference type="NCBI Taxonomy" id="68175"/>
    <lineage>
        <taxon>Bacteria</taxon>
        <taxon>Bacillati</taxon>
        <taxon>Actinomycetota</taxon>
        <taxon>Actinomycetes</taxon>
        <taxon>Kitasatosporales</taxon>
        <taxon>Streptomycetaceae</taxon>
        <taxon>Streptomyces</taxon>
        <taxon>Streptomyces violaceusniger group</taxon>
    </lineage>
</organism>
<sequence length="111" mass="11891">MADSFGPVSDAGEHHGVGPDGGEPRGEPRKEPIRVLVVDDHALFRRGLEIVLAQEEDIQVIGEAGDGAEAVDKAADLLPDIVLMDVRMPKRGGSRPAPPSRRWHPAPRSSC</sequence>
<dbReference type="InterPro" id="IPR011006">
    <property type="entry name" value="CheY-like_superfamily"/>
</dbReference>
<dbReference type="PROSITE" id="PS50110">
    <property type="entry name" value="RESPONSE_REGULATORY"/>
    <property type="match status" value="1"/>
</dbReference>
<gene>
    <name evidence="4" type="ORF">SSPO_060120</name>
</gene>
<dbReference type="PANTHER" id="PTHR45566:SF2">
    <property type="entry name" value="NARL SUBFAMILY"/>
    <property type="match status" value="1"/>
</dbReference>
<feature type="domain" description="Response regulatory" evidence="3">
    <location>
        <begin position="34"/>
        <end position="111"/>
    </location>
</feature>
<dbReference type="InterPro" id="IPR058245">
    <property type="entry name" value="NreC/VraR/RcsB-like_REC"/>
</dbReference>
<dbReference type="CDD" id="cd17535">
    <property type="entry name" value="REC_NarL-like"/>
    <property type="match status" value="1"/>
</dbReference>
<feature type="region of interest" description="Disordered" evidence="2">
    <location>
        <begin position="88"/>
        <end position="111"/>
    </location>
</feature>
<feature type="compositionally biased region" description="Basic and acidic residues" evidence="2">
    <location>
        <begin position="11"/>
        <end position="32"/>
    </location>
</feature>
<evidence type="ECO:0000259" key="3">
    <source>
        <dbReference type="PROSITE" id="PS50110"/>
    </source>
</evidence>
<dbReference type="InterPro" id="IPR001789">
    <property type="entry name" value="Sig_transdc_resp-reg_receiver"/>
</dbReference>
<evidence type="ECO:0000256" key="2">
    <source>
        <dbReference type="SAM" id="MobiDB-lite"/>
    </source>
</evidence>
<feature type="modified residue" description="4-aspartylphosphate" evidence="1">
    <location>
        <position position="85"/>
    </location>
</feature>
<reference evidence="4 5" key="1">
    <citation type="journal article" date="2020" name="Int. J. Syst. Evol. Microbiol.">
        <title>Reclassification of Streptomyces castelarensis and Streptomyces sporoclivatus as later heterotypic synonyms of Streptomyces antimycoticus.</title>
        <authorList>
            <person name="Komaki H."/>
            <person name="Tamura T."/>
        </authorList>
    </citation>
    <scope>NUCLEOTIDE SEQUENCE [LARGE SCALE GENOMIC DNA]</scope>
    <source>
        <strain evidence="4 5">NBRC 100767</strain>
    </source>
</reference>
<accession>A0A499UN48</accession>
<dbReference type="GO" id="GO:0000160">
    <property type="term" value="P:phosphorelay signal transduction system"/>
    <property type="evidence" value="ECO:0007669"/>
    <property type="project" value="InterPro"/>
</dbReference>
<feature type="region of interest" description="Disordered" evidence="2">
    <location>
        <begin position="1"/>
        <end position="32"/>
    </location>
</feature>